<dbReference type="OMA" id="YWISSET"/>
<dbReference type="STRING" id="74649.A0A2P6Q087"/>
<feature type="domain" description="F-box/LRR-repeat protein 15-like leucin rich repeat" evidence="3">
    <location>
        <begin position="109"/>
        <end position="331"/>
    </location>
</feature>
<dbReference type="Proteomes" id="UP000238479">
    <property type="component" value="Chromosome 6"/>
</dbReference>
<dbReference type="PANTHER" id="PTHR13382">
    <property type="entry name" value="MITOCHONDRIAL ATP SYNTHASE COUPLING FACTOR B"/>
    <property type="match status" value="1"/>
</dbReference>
<evidence type="ECO:0000259" key="3">
    <source>
        <dbReference type="Pfam" id="PF25372"/>
    </source>
</evidence>
<name>A0A2P6Q087_ROSCH</name>
<protein>
    <submittedName>
        <fullName evidence="4">Putative leucine-rich repeat domain, L domain-containing protein</fullName>
    </submittedName>
</protein>
<accession>A0A2P6Q087</accession>
<dbReference type="Pfam" id="PF25372">
    <property type="entry name" value="DUF7885"/>
    <property type="match status" value="1"/>
</dbReference>
<comment type="caution">
    <text evidence="4">The sequence shown here is derived from an EMBL/GenBank/DDBJ whole genome shotgun (WGS) entry which is preliminary data.</text>
</comment>
<sequence>MSSRKVHSRLHHGDDSVGRFSEMSGKGKTVSEAKKVCKISVMDDEDLLALIANKISNPDDRRSFSEVCKQWLRVEGLNRSSLRLLRSEYLRQVLPRFPNLLTFETSEPVTDADVEFLAQTCPQLETIDLTTSGHKPFSLLGFGLVVVANRCPKLSKVLLKRRRSITDPVIVSLIKLAPNLAHLDLGGCYNISDRALKAIGCCGSLSYLDLESCGFTDRGLGFLANGSCSKTLKTLILAWCKGITDVGVSSLQKMQCLEHLNLSNSSRHKITDIGGVAISAIKTLKKLNLAALAKLSNRTVAALAQNCPNLEVLDISECRLLTGAGIRAFSGHVCLETIVLHRLHQVSASDLEHLVLGCPSLKSILLHGEESLSKILPLMRESTRRLVMMGSAFPTYSLK</sequence>
<gene>
    <name evidence="4" type="ORF">RchiOBHm_Chr6g0307031</name>
</gene>
<proteinExistence type="predicted"/>
<evidence type="ECO:0000256" key="1">
    <source>
        <dbReference type="ARBA" id="ARBA00022786"/>
    </source>
</evidence>
<dbReference type="CDD" id="cd22159">
    <property type="entry name" value="F-box_AtTIR1-like"/>
    <property type="match status" value="1"/>
</dbReference>
<feature type="compositionally biased region" description="Basic residues" evidence="2">
    <location>
        <begin position="1"/>
        <end position="10"/>
    </location>
</feature>
<evidence type="ECO:0000313" key="4">
    <source>
        <dbReference type="EMBL" id="PRQ27604.1"/>
    </source>
</evidence>
<dbReference type="InterPro" id="IPR050648">
    <property type="entry name" value="F-box_LRR-repeat"/>
</dbReference>
<dbReference type="InterPro" id="IPR032675">
    <property type="entry name" value="LRR_dom_sf"/>
</dbReference>
<dbReference type="SMART" id="SM00367">
    <property type="entry name" value="LRR_CC"/>
    <property type="match status" value="6"/>
</dbReference>
<dbReference type="EMBL" id="PDCK01000044">
    <property type="protein sequence ID" value="PRQ27604.1"/>
    <property type="molecule type" value="Genomic_DNA"/>
</dbReference>
<dbReference type="GO" id="GO:0005737">
    <property type="term" value="C:cytoplasm"/>
    <property type="evidence" value="ECO:0007669"/>
    <property type="project" value="TreeGrafter"/>
</dbReference>
<dbReference type="Gramene" id="PRQ27604">
    <property type="protein sequence ID" value="PRQ27604"/>
    <property type="gene ID" value="RchiOBHm_Chr6g0307031"/>
</dbReference>
<evidence type="ECO:0000313" key="5">
    <source>
        <dbReference type="Proteomes" id="UP000238479"/>
    </source>
</evidence>
<dbReference type="SUPFAM" id="SSF52047">
    <property type="entry name" value="RNI-like"/>
    <property type="match status" value="1"/>
</dbReference>
<evidence type="ECO:0000256" key="2">
    <source>
        <dbReference type="SAM" id="MobiDB-lite"/>
    </source>
</evidence>
<feature type="region of interest" description="Disordered" evidence="2">
    <location>
        <begin position="1"/>
        <end position="24"/>
    </location>
</feature>
<dbReference type="InterPro" id="IPR057207">
    <property type="entry name" value="FBXL15_LRR"/>
</dbReference>
<reference evidence="4 5" key="1">
    <citation type="journal article" date="2018" name="Nat. Genet.">
        <title>The Rosa genome provides new insights in the design of modern roses.</title>
        <authorList>
            <person name="Bendahmane M."/>
        </authorList>
    </citation>
    <scope>NUCLEOTIDE SEQUENCE [LARGE SCALE GENOMIC DNA]</scope>
    <source>
        <strain evidence="5">cv. Old Blush</strain>
    </source>
</reference>
<dbReference type="Gene3D" id="3.80.10.10">
    <property type="entry name" value="Ribonuclease Inhibitor"/>
    <property type="match status" value="2"/>
</dbReference>
<dbReference type="InterPro" id="IPR006553">
    <property type="entry name" value="Leu-rich_rpt_Cys-con_subtyp"/>
</dbReference>
<keyword evidence="1" id="KW-0833">Ubl conjugation pathway</keyword>
<keyword evidence="5" id="KW-1185">Reference proteome</keyword>
<dbReference type="AlphaFoldDB" id="A0A2P6Q087"/>
<organism evidence="4 5">
    <name type="scientific">Rosa chinensis</name>
    <name type="common">China rose</name>
    <dbReference type="NCBI Taxonomy" id="74649"/>
    <lineage>
        <taxon>Eukaryota</taxon>
        <taxon>Viridiplantae</taxon>
        <taxon>Streptophyta</taxon>
        <taxon>Embryophyta</taxon>
        <taxon>Tracheophyta</taxon>
        <taxon>Spermatophyta</taxon>
        <taxon>Magnoliopsida</taxon>
        <taxon>eudicotyledons</taxon>
        <taxon>Gunneridae</taxon>
        <taxon>Pentapetalae</taxon>
        <taxon>rosids</taxon>
        <taxon>fabids</taxon>
        <taxon>Rosales</taxon>
        <taxon>Rosaceae</taxon>
        <taxon>Rosoideae</taxon>
        <taxon>Rosoideae incertae sedis</taxon>
        <taxon>Rosa</taxon>
    </lineage>
</organism>